<dbReference type="SUPFAM" id="SSF51695">
    <property type="entry name" value="PLC-like phosphodiesterases"/>
    <property type="match status" value="1"/>
</dbReference>
<dbReference type="GO" id="GO:0008889">
    <property type="term" value="F:glycerophosphodiester phosphodiesterase activity"/>
    <property type="evidence" value="ECO:0007669"/>
    <property type="project" value="UniProtKB-EC"/>
</dbReference>
<gene>
    <name evidence="2" type="primary">ugpQ</name>
    <name evidence="2" type="ORF">VMF7928_02328</name>
</gene>
<name>A0ABM9A5P2_9VIBR</name>
<dbReference type="Gene3D" id="3.20.20.190">
    <property type="entry name" value="Phosphatidylinositol (PI) phosphodiesterase"/>
    <property type="match status" value="1"/>
</dbReference>
<sequence length="237" mass="26727">MSPLIVGHRGAAGTHPENTKASIEAAANMGTTWVEVDVQPTKDNVLVVNHDHTVDRCSNGHGRVDAHTLEELRQLDFGGWFDSKFTNERILTLDEMLQLVSEQNLSINIEIKIDTANTKAVVDKVVEALSKTTLSKESILLSSFSHDVMRLLHATCPDYKLGVIGKRLSASLWSLLNEIDAFSCHLYYRWVSARHIEKLHDTGYQVWCFTVNTPKQFKHLHKVDAIFSNFPTRFLNS</sequence>
<dbReference type="RefSeq" id="WP_237361626.1">
    <property type="nucleotide sequence ID" value="NZ_CAKLDM010000002.1"/>
</dbReference>
<proteinExistence type="predicted"/>
<keyword evidence="2" id="KW-0378">Hydrolase</keyword>
<accession>A0ABM9A5P2</accession>
<dbReference type="PROSITE" id="PS51704">
    <property type="entry name" value="GP_PDE"/>
    <property type="match status" value="1"/>
</dbReference>
<dbReference type="InterPro" id="IPR017946">
    <property type="entry name" value="PLC-like_Pdiesterase_TIM-brl"/>
</dbReference>
<dbReference type="EC" id="3.1.4.46" evidence="2"/>
<dbReference type="Pfam" id="PF03009">
    <property type="entry name" value="GDPD"/>
    <property type="match status" value="1"/>
</dbReference>
<evidence type="ECO:0000313" key="2">
    <source>
        <dbReference type="EMBL" id="CAH0539651.1"/>
    </source>
</evidence>
<dbReference type="EMBL" id="CAKLDM010000002">
    <property type="protein sequence ID" value="CAH0539651.1"/>
    <property type="molecule type" value="Genomic_DNA"/>
</dbReference>
<feature type="domain" description="GP-PDE" evidence="1">
    <location>
        <begin position="3"/>
        <end position="237"/>
    </location>
</feature>
<keyword evidence="3" id="KW-1185">Reference proteome</keyword>
<evidence type="ECO:0000259" key="1">
    <source>
        <dbReference type="PROSITE" id="PS51704"/>
    </source>
</evidence>
<comment type="caution">
    <text evidence="2">The sequence shown here is derived from an EMBL/GenBank/DDBJ whole genome shotgun (WGS) entry which is preliminary data.</text>
</comment>
<protein>
    <submittedName>
        <fullName evidence="2">Glycerophosphodiester phosphodiesterase, cytoplasmic</fullName>
        <ecNumber evidence="2">3.1.4.46</ecNumber>
    </submittedName>
</protein>
<reference evidence="2" key="1">
    <citation type="submission" date="2021-11" db="EMBL/GenBank/DDBJ databases">
        <authorList>
            <person name="Rodrigo-Torres L."/>
            <person name="Arahal R. D."/>
            <person name="Lucena T."/>
        </authorList>
    </citation>
    <scope>NUCLEOTIDE SEQUENCE</scope>
    <source>
        <strain evidence="2">CECT 7928</strain>
    </source>
</reference>
<organism evidence="2 3">
    <name type="scientific">Vibrio marisflavi CECT 7928</name>
    <dbReference type="NCBI Taxonomy" id="634439"/>
    <lineage>
        <taxon>Bacteria</taxon>
        <taxon>Pseudomonadati</taxon>
        <taxon>Pseudomonadota</taxon>
        <taxon>Gammaproteobacteria</taxon>
        <taxon>Vibrionales</taxon>
        <taxon>Vibrionaceae</taxon>
        <taxon>Vibrio</taxon>
    </lineage>
</organism>
<evidence type="ECO:0000313" key="3">
    <source>
        <dbReference type="Proteomes" id="UP000838748"/>
    </source>
</evidence>
<dbReference type="PANTHER" id="PTHR46211">
    <property type="entry name" value="GLYCEROPHOSPHORYL DIESTER PHOSPHODIESTERASE"/>
    <property type="match status" value="1"/>
</dbReference>
<dbReference type="Proteomes" id="UP000838748">
    <property type="component" value="Unassembled WGS sequence"/>
</dbReference>
<dbReference type="PANTHER" id="PTHR46211:SF1">
    <property type="entry name" value="GLYCEROPHOSPHODIESTER PHOSPHODIESTERASE, CYTOPLASMIC"/>
    <property type="match status" value="1"/>
</dbReference>
<dbReference type="InterPro" id="IPR030395">
    <property type="entry name" value="GP_PDE_dom"/>
</dbReference>